<proteinExistence type="predicted"/>
<dbReference type="Proteomes" id="UP001178507">
    <property type="component" value="Unassembled WGS sequence"/>
</dbReference>
<organism evidence="2 3">
    <name type="scientific">Effrenium voratum</name>
    <dbReference type="NCBI Taxonomy" id="2562239"/>
    <lineage>
        <taxon>Eukaryota</taxon>
        <taxon>Sar</taxon>
        <taxon>Alveolata</taxon>
        <taxon>Dinophyceae</taxon>
        <taxon>Suessiales</taxon>
        <taxon>Symbiodiniaceae</taxon>
        <taxon>Effrenium</taxon>
    </lineage>
</organism>
<dbReference type="SUPFAM" id="SSF52540">
    <property type="entry name" value="P-loop containing nucleoside triphosphate hydrolases"/>
    <property type="match status" value="1"/>
</dbReference>
<dbReference type="InterPro" id="IPR027417">
    <property type="entry name" value="P-loop_NTPase"/>
</dbReference>
<keyword evidence="3" id="KW-1185">Reference proteome</keyword>
<name>A0AA36J126_9DINO</name>
<evidence type="ECO:0000256" key="1">
    <source>
        <dbReference type="SAM" id="SignalP"/>
    </source>
</evidence>
<comment type="caution">
    <text evidence="2">The sequence shown here is derived from an EMBL/GenBank/DDBJ whole genome shotgun (WGS) entry which is preliminary data.</text>
</comment>
<gene>
    <name evidence="2" type="ORF">EVOR1521_LOCUS20770</name>
</gene>
<evidence type="ECO:0000313" key="3">
    <source>
        <dbReference type="Proteomes" id="UP001178507"/>
    </source>
</evidence>
<dbReference type="AlphaFoldDB" id="A0AA36J126"/>
<reference evidence="2" key="1">
    <citation type="submission" date="2023-08" db="EMBL/GenBank/DDBJ databases">
        <authorList>
            <person name="Chen Y."/>
            <person name="Shah S."/>
            <person name="Dougan E. K."/>
            <person name="Thang M."/>
            <person name="Chan C."/>
        </authorList>
    </citation>
    <scope>NUCLEOTIDE SEQUENCE</scope>
</reference>
<evidence type="ECO:0008006" key="4">
    <source>
        <dbReference type="Google" id="ProtNLM"/>
    </source>
</evidence>
<sequence>MRAWHVLIWPLPTYLCSECIGDCASECKARYEADFDHFRRMSFAQLHTHERGVPMHEKFPGFLSAEEVNRLKHSAEKLEQDRQKGAELDAIFADATQKILTCWSSGGRFWYLETDRGSGTLCVPELCSAGDVETAVAQSFLARVATTDHEALATARELSHWADLALDFVVVGMDGCASTALHRFLHSHTQVAFTNLSLFNVDEDFFLQELGRQTLPFASQVQRLQDFHERLSQQRGGRIVGLYQPYIWTAETLLRALAYNPGLKVLLTLCDPVDRFERRMHGQWKPTAETVREAFYAQLPDEASVELVEKWRAWAGYGDRVLLLEKHSLDSPNTIQRLARFLGLRAYPKKKRFHRYNARGSRSSLCKHRDLVQDLKERFSAEYTFLHELFGGDRFQHRQTACDRLEDVGAQCVKERCS</sequence>
<feature type="signal peptide" evidence="1">
    <location>
        <begin position="1"/>
        <end position="19"/>
    </location>
</feature>
<feature type="chain" id="PRO_5041250909" description="Sulfotransferase" evidence="1">
    <location>
        <begin position="20"/>
        <end position="418"/>
    </location>
</feature>
<dbReference type="EMBL" id="CAUJNA010003236">
    <property type="protein sequence ID" value="CAJ1396556.1"/>
    <property type="molecule type" value="Genomic_DNA"/>
</dbReference>
<keyword evidence="1" id="KW-0732">Signal</keyword>
<dbReference type="Gene3D" id="3.40.50.300">
    <property type="entry name" value="P-loop containing nucleotide triphosphate hydrolases"/>
    <property type="match status" value="1"/>
</dbReference>
<accession>A0AA36J126</accession>
<evidence type="ECO:0000313" key="2">
    <source>
        <dbReference type="EMBL" id="CAJ1396556.1"/>
    </source>
</evidence>
<protein>
    <recommendedName>
        <fullName evidence="4">Sulfotransferase</fullName>
    </recommendedName>
</protein>